<dbReference type="Gene3D" id="1.10.10.60">
    <property type="entry name" value="Homeodomain-like"/>
    <property type="match status" value="2"/>
</dbReference>
<evidence type="ECO:0000256" key="6">
    <source>
        <dbReference type="ARBA" id="ARBA00023242"/>
    </source>
</evidence>
<dbReference type="AlphaFoldDB" id="A0AAP0X6K7"/>
<feature type="compositionally biased region" description="Low complexity" evidence="7">
    <location>
        <begin position="342"/>
        <end position="363"/>
    </location>
</feature>
<keyword evidence="4" id="KW-0238">DNA-binding</keyword>
<keyword evidence="6" id="KW-0539">Nucleus</keyword>
<name>A0AAP0X6K7_LIQFO</name>
<evidence type="ECO:0000313" key="10">
    <source>
        <dbReference type="Proteomes" id="UP001415857"/>
    </source>
</evidence>
<dbReference type="EMBL" id="JBBPBK010000001">
    <property type="protein sequence ID" value="KAK9291592.1"/>
    <property type="molecule type" value="Genomic_DNA"/>
</dbReference>
<feature type="compositionally biased region" description="Polar residues" evidence="7">
    <location>
        <begin position="300"/>
        <end position="341"/>
    </location>
</feature>
<dbReference type="GO" id="GO:0006355">
    <property type="term" value="P:regulation of DNA-templated transcription"/>
    <property type="evidence" value="ECO:0007669"/>
    <property type="project" value="UniProtKB-ARBA"/>
</dbReference>
<comment type="subcellular location">
    <subcellularLocation>
        <location evidence="1">Nucleus</location>
    </subcellularLocation>
</comment>
<keyword evidence="10" id="KW-1185">Reference proteome</keyword>
<dbReference type="GO" id="GO:0003677">
    <property type="term" value="F:DNA binding"/>
    <property type="evidence" value="ECO:0007669"/>
    <property type="project" value="UniProtKB-KW"/>
</dbReference>
<dbReference type="PANTHER" id="PTHR21654:SF61">
    <property type="entry name" value="TRIHELIX TRANSCRIPTION FACTOR GTL2"/>
    <property type="match status" value="1"/>
</dbReference>
<dbReference type="FunFam" id="1.10.10.60:FF:000061">
    <property type="entry name" value="Trihelix transcription factor GT-2"/>
    <property type="match status" value="1"/>
</dbReference>
<keyword evidence="5" id="KW-0804">Transcription</keyword>
<feature type="compositionally biased region" description="Basic residues" evidence="7">
    <location>
        <begin position="163"/>
        <end position="173"/>
    </location>
</feature>
<feature type="region of interest" description="Disordered" evidence="7">
    <location>
        <begin position="154"/>
        <end position="173"/>
    </location>
</feature>
<comment type="caution">
    <text evidence="9">The sequence shown here is derived from an EMBL/GenBank/DDBJ whole genome shotgun (WGS) entry which is preliminary data.</text>
</comment>
<feature type="region of interest" description="Disordered" evidence="7">
    <location>
        <begin position="300"/>
        <end position="396"/>
    </location>
</feature>
<evidence type="ECO:0000256" key="1">
    <source>
        <dbReference type="ARBA" id="ARBA00004123"/>
    </source>
</evidence>
<gene>
    <name evidence="9" type="ORF">L1049_019541</name>
</gene>
<dbReference type="Pfam" id="PF13837">
    <property type="entry name" value="Myb_DNA-bind_4"/>
    <property type="match status" value="2"/>
</dbReference>
<evidence type="ECO:0000256" key="3">
    <source>
        <dbReference type="ARBA" id="ARBA00023015"/>
    </source>
</evidence>
<organism evidence="9 10">
    <name type="scientific">Liquidambar formosana</name>
    <name type="common">Formosan gum</name>
    <dbReference type="NCBI Taxonomy" id="63359"/>
    <lineage>
        <taxon>Eukaryota</taxon>
        <taxon>Viridiplantae</taxon>
        <taxon>Streptophyta</taxon>
        <taxon>Embryophyta</taxon>
        <taxon>Tracheophyta</taxon>
        <taxon>Spermatophyta</taxon>
        <taxon>Magnoliopsida</taxon>
        <taxon>eudicotyledons</taxon>
        <taxon>Gunneridae</taxon>
        <taxon>Pentapetalae</taxon>
        <taxon>Saxifragales</taxon>
        <taxon>Altingiaceae</taxon>
        <taxon>Liquidambar</taxon>
    </lineage>
</organism>
<protein>
    <recommendedName>
        <fullName evidence="8">Myb-like domain-containing protein</fullName>
    </recommendedName>
</protein>
<proteinExistence type="predicted"/>
<dbReference type="Proteomes" id="UP001415857">
    <property type="component" value="Unassembled WGS sequence"/>
</dbReference>
<dbReference type="GO" id="GO:0005634">
    <property type="term" value="C:nucleus"/>
    <property type="evidence" value="ECO:0007669"/>
    <property type="project" value="UniProtKB-SubCell"/>
</dbReference>
<evidence type="ECO:0000256" key="4">
    <source>
        <dbReference type="ARBA" id="ARBA00023125"/>
    </source>
</evidence>
<dbReference type="FunFam" id="1.10.10.60:FF:000092">
    <property type="entry name" value="Trihelix transcription factor GT-2"/>
    <property type="match status" value="1"/>
</dbReference>
<dbReference type="SMART" id="SM00717">
    <property type="entry name" value="SANT"/>
    <property type="match status" value="2"/>
</dbReference>
<feature type="domain" description="Myb-like" evidence="8">
    <location>
        <begin position="30"/>
        <end position="82"/>
    </location>
</feature>
<dbReference type="PANTHER" id="PTHR21654">
    <property type="entry name" value="FI21293P1"/>
    <property type="match status" value="1"/>
</dbReference>
<evidence type="ECO:0000256" key="7">
    <source>
        <dbReference type="SAM" id="MobiDB-lite"/>
    </source>
</evidence>
<evidence type="ECO:0000313" key="9">
    <source>
        <dbReference type="EMBL" id="KAK9291592.1"/>
    </source>
</evidence>
<evidence type="ECO:0000259" key="8">
    <source>
        <dbReference type="PROSITE" id="PS50090"/>
    </source>
</evidence>
<dbReference type="CDD" id="cd12203">
    <property type="entry name" value="GT1"/>
    <property type="match status" value="1"/>
</dbReference>
<dbReference type="PROSITE" id="PS50090">
    <property type="entry name" value="MYB_LIKE"/>
    <property type="match status" value="2"/>
</dbReference>
<dbReference type="InterPro" id="IPR044822">
    <property type="entry name" value="Myb_DNA-bind_4"/>
</dbReference>
<sequence length="523" mass="60129">MKKKMIITCFPQIWSSKEIDRYWNWGPVDPWSNDEVLALLKVRSSMENWFTDFTWEHVSRRLAELGFKRSAEKCKEKFEEESRYFDSITYNKSYRFFSDLEELCTHEESNAQIVAEKIQKMEKTNGEEEEEEDKMGKEESRNEETLLVVANPTVENNREVARKSKSKKRKRHQQKFEMLKGFCEDMVGKLMARQQELHNKLLEDMVRRDEENIAREEAWKKQEMDRINKEIEIRAHEQAIASDRQATIIDFLKKLTSKGSQNQCLGERNGEEEVLEVPNSLNPPTSPSLILAQNKAEVPTSSTMGHLVHQNPSSCPSKNKPNVPTSSIETLVPQNTNATHDPTSPNVPTSSSTLSLTSQNPNSFNTQNNPLAPTSFSTNNPPPNPIFESNDKENHGKRWPRDEVLALINLRCNLYSSGEDKEGAKGPLWERISQGMSELGYKRSAKRCKEKWENINKYFRKTKDANKKRSLDSRTCPYFHQLSHLYKQGTLVAPSDQGAPENRSPSSPGKPFKFTGNSTEIFS</sequence>
<accession>A0AAP0X6K7</accession>
<feature type="region of interest" description="Disordered" evidence="7">
    <location>
        <begin position="490"/>
        <end position="523"/>
    </location>
</feature>
<evidence type="ECO:0000256" key="2">
    <source>
        <dbReference type="ARBA" id="ARBA00022737"/>
    </source>
</evidence>
<keyword evidence="2" id="KW-0677">Repeat</keyword>
<feature type="domain" description="Myb-like" evidence="8">
    <location>
        <begin position="391"/>
        <end position="456"/>
    </location>
</feature>
<feature type="compositionally biased region" description="Polar residues" evidence="7">
    <location>
        <begin position="364"/>
        <end position="378"/>
    </location>
</feature>
<dbReference type="InterPro" id="IPR001005">
    <property type="entry name" value="SANT/Myb"/>
</dbReference>
<evidence type="ECO:0000256" key="5">
    <source>
        <dbReference type="ARBA" id="ARBA00023163"/>
    </source>
</evidence>
<feature type="region of interest" description="Disordered" evidence="7">
    <location>
        <begin position="121"/>
        <end position="142"/>
    </location>
</feature>
<keyword evidence="3" id="KW-0805">Transcription regulation</keyword>
<reference evidence="9 10" key="1">
    <citation type="journal article" date="2024" name="Plant J.">
        <title>Genome sequences and population genomics reveal climatic adaptation and genomic divergence between two closely related sweetgum species.</title>
        <authorList>
            <person name="Xu W.Q."/>
            <person name="Ren C.Q."/>
            <person name="Zhang X.Y."/>
            <person name="Comes H.P."/>
            <person name="Liu X.H."/>
            <person name="Li Y.G."/>
            <person name="Kettle C.J."/>
            <person name="Jalonen R."/>
            <person name="Gaisberger H."/>
            <person name="Ma Y.Z."/>
            <person name="Qiu Y.X."/>
        </authorList>
    </citation>
    <scope>NUCLEOTIDE SEQUENCE [LARGE SCALE GENOMIC DNA]</scope>
    <source>
        <strain evidence="9">Hangzhou</strain>
    </source>
</reference>